<evidence type="ECO:0000259" key="8">
    <source>
        <dbReference type="PROSITE" id="PS50089"/>
    </source>
</evidence>
<keyword evidence="2" id="KW-0963">Cytoplasm</keyword>
<dbReference type="AlphaFoldDB" id="A0ABD3D6U8"/>
<feature type="compositionally biased region" description="Basic and acidic residues" evidence="7">
    <location>
        <begin position="640"/>
        <end position="654"/>
    </location>
</feature>
<feature type="compositionally biased region" description="Polar residues" evidence="7">
    <location>
        <begin position="83"/>
        <end position="115"/>
    </location>
</feature>
<keyword evidence="3" id="KW-0479">Metal-binding</keyword>
<evidence type="ECO:0000313" key="9">
    <source>
        <dbReference type="EMBL" id="KAL3636716.1"/>
    </source>
</evidence>
<evidence type="ECO:0000256" key="2">
    <source>
        <dbReference type="ARBA" id="ARBA00022490"/>
    </source>
</evidence>
<dbReference type="PROSITE" id="PS50089">
    <property type="entry name" value="ZF_RING_2"/>
    <property type="match status" value="1"/>
</dbReference>
<name>A0ABD3D6U8_9LAMI</name>
<dbReference type="GO" id="GO:0008270">
    <property type="term" value="F:zinc ion binding"/>
    <property type="evidence" value="ECO:0007669"/>
    <property type="project" value="UniProtKB-KW"/>
</dbReference>
<keyword evidence="10" id="KW-1185">Reference proteome</keyword>
<evidence type="ECO:0000256" key="6">
    <source>
        <dbReference type="PROSITE-ProRule" id="PRU00175"/>
    </source>
</evidence>
<dbReference type="PANTHER" id="PTHR12983">
    <property type="entry name" value="RING FINGER 10 FAMILY MEMBER"/>
    <property type="match status" value="1"/>
</dbReference>
<dbReference type="PROSITE" id="PS00518">
    <property type="entry name" value="ZF_RING_1"/>
    <property type="match status" value="1"/>
</dbReference>
<feature type="compositionally biased region" description="Low complexity" evidence="7">
    <location>
        <begin position="1"/>
        <end position="28"/>
    </location>
</feature>
<dbReference type="EMBL" id="JAVIJP010000026">
    <property type="protein sequence ID" value="KAL3636716.1"/>
    <property type="molecule type" value="Genomic_DNA"/>
</dbReference>
<dbReference type="InterPro" id="IPR039739">
    <property type="entry name" value="MAG2/RNF10"/>
</dbReference>
<dbReference type="InterPro" id="IPR001841">
    <property type="entry name" value="Znf_RING"/>
</dbReference>
<evidence type="ECO:0000256" key="4">
    <source>
        <dbReference type="ARBA" id="ARBA00022771"/>
    </source>
</evidence>
<keyword evidence="5" id="KW-0862">Zinc</keyword>
<feature type="compositionally biased region" description="Polar residues" evidence="7">
    <location>
        <begin position="29"/>
        <end position="43"/>
    </location>
</feature>
<evidence type="ECO:0000313" key="10">
    <source>
        <dbReference type="Proteomes" id="UP001632038"/>
    </source>
</evidence>
<dbReference type="SUPFAM" id="SSF57850">
    <property type="entry name" value="RING/U-box"/>
    <property type="match status" value="1"/>
</dbReference>
<dbReference type="InterPro" id="IPR018957">
    <property type="entry name" value="Znf_C3HC4_RING-type"/>
</dbReference>
<reference evidence="10" key="1">
    <citation type="journal article" date="2024" name="IScience">
        <title>Strigolactones Initiate the Formation of Haustorium-like Structures in Castilleja.</title>
        <authorList>
            <person name="Buerger M."/>
            <person name="Peterson D."/>
            <person name="Chory J."/>
        </authorList>
    </citation>
    <scope>NUCLEOTIDE SEQUENCE [LARGE SCALE GENOMIC DNA]</scope>
</reference>
<feature type="domain" description="RING-type" evidence="8">
    <location>
        <begin position="197"/>
        <end position="246"/>
    </location>
</feature>
<proteinExistence type="predicted"/>
<comment type="caution">
    <text evidence="9">The sequence shown here is derived from an EMBL/GenBank/DDBJ whole genome shotgun (WGS) entry which is preliminary data.</text>
</comment>
<evidence type="ECO:0000256" key="3">
    <source>
        <dbReference type="ARBA" id="ARBA00022723"/>
    </source>
</evidence>
<feature type="region of interest" description="Disordered" evidence="7">
    <location>
        <begin position="1"/>
        <end position="115"/>
    </location>
</feature>
<gene>
    <name evidence="9" type="ORF">CASFOL_019015</name>
</gene>
<dbReference type="InterPro" id="IPR013083">
    <property type="entry name" value="Znf_RING/FYVE/PHD"/>
</dbReference>
<evidence type="ECO:0000256" key="5">
    <source>
        <dbReference type="ARBA" id="ARBA00022833"/>
    </source>
</evidence>
<evidence type="ECO:0000256" key="1">
    <source>
        <dbReference type="ARBA" id="ARBA00004496"/>
    </source>
</evidence>
<evidence type="ECO:0000256" key="7">
    <source>
        <dbReference type="SAM" id="MobiDB-lite"/>
    </source>
</evidence>
<feature type="region of interest" description="Disordered" evidence="7">
    <location>
        <begin position="606"/>
        <end position="672"/>
    </location>
</feature>
<accession>A0ABD3D6U8</accession>
<dbReference type="GO" id="GO:0005737">
    <property type="term" value="C:cytoplasm"/>
    <property type="evidence" value="ECO:0007669"/>
    <property type="project" value="UniProtKB-SubCell"/>
</dbReference>
<dbReference type="PANTHER" id="PTHR12983:SF9">
    <property type="entry name" value="E3 UBIQUITIN-PROTEIN LIGASE RNF10"/>
    <property type="match status" value="1"/>
</dbReference>
<protein>
    <recommendedName>
        <fullName evidence="8">RING-type domain-containing protein</fullName>
    </recommendedName>
</protein>
<feature type="compositionally biased region" description="Polar residues" evidence="7">
    <location>
        <begin position="628"/>
        <end position="639"/>
    </location>
</feature>
<dbReference type="Gene3D" id="3.30.40.10">
    <property type="entry name" value="Zinc/RING finger domain, C3HC4 (zinc finger)"/>
    <property type="match status" value="1"/>
</dbReference>
<comment type="subcellular location">
    <subcellularLocation>
        <location evidence="1">Cytoplasm</location>
    </subcellularLocation>
</comment>
<sequence>MSISPSLNPGSTTSSSSSLSPSQSSTPNHGTVISSNQALQVSDSPLPPHAHDTSGQVAQAHDPGGSSREVRRNERRNHVKNPIHQNGGKTSQPDNALSSQITHGHSTGRKSQTFNGNHLLNFHYDPIPVFRPQNRAPPPRKYQKRRAYNKDLFLQANYKFVVLDSGNYVAESMDPDKMLSWDDIIYLKYASPFPVHCPICLDDPLCPQITSCGHIFCFPCILQYFSIGEEVDLIKAECWKKCPLCTAMISSKDLYTICIEHVKQYKVGDEIEFVLLSREKGSFSSSFKHVEEEILDSFSKFTLTSDVELSVREAMSDLDSWIARANSGLVDDIEKLPYVCAAIEQLERRKKYWKEHRSFVGEKESASSYRSPVLVKNDNTDLYGKSSIGKFNDPIEDHERSSYSSIDDNKNSEAVSVDINERKYGDSYNFYQATDGQHIILHPLSMKCLLHHYGNSENLPNRITGKILQLETVTQSEAMRRRYRFLSHFSLTTTFQLCEINMRDKLPAESISPFMDEIKNREKQRNQVARKEHKEKIKAEAAESQFVPVPVPYCSYDPSPTFSADDFEALGSHADVASSSSWPPPTTGERQSFSNVARLGFAAAHDSPSLEVPTAPKIDTPSPAGWKNSGTSFANIASRTKSDVETPAKPEAGKKGKKSSRILMSTAGGRRY</sequence>
<dbReference type="Proteomes" id="UP001632038">
    <property type="component" value="Unassembled WGS sequence"/>
</dbReference>
<dbReference type="Pfam" id="PF00097">
    <property type="entry name" value="zf-C3HC4"/>
    <property type="match status" value="1"/>
</dbReference>
<dbReference type="CDD" id="cd16536">
    <property type="entry name" value="RING-HC_RNF10"/>
    <property type="match status" value="1"/>
</dbReference>
<keyword evidence="4 6" id="KW-0863">Zinc-finger</keyword>
<organism evidence="9 10">
    <name type="scientific">Castilleja foliolosa</name>
    <dbReference type="NCBI Taxonomy" id="1961234"/>
    <lineage>
        <taxon>Eukaryota</taxon>
        <taxon>Viridiplantae</taxon>
        <taxon>Streptophyta</taxon>
        <taxon>Embryophyta</taxon>
        <taxon>Tracheophyta</taxon>
        <taxon>Spermatophyta</taxon>
        <taxon>Magnoliopsida</taxon>
        <taxon>eudicotyledons</taxon>
        <taxon>Gunneridae</taxon>
        <taxon>Pentapetalae</taxon>
        <taxon>asterids</taxon>
        <taxon>lamiids</taxon>
        <taxon>Lamiales</taxon>
        <taxon>Orobanchaceae</taxon>
        <taxon>Pedicularideae</taxon>
        <taxon>Castillejinae</taxon>
        <taxon>Castilleja</taxon>
    </lineage>
</organism>
<dbReference type="SMART" id="SM00184">
    <property type="entry name" value="RING"/>
    <property type="match status" value="1"/>
</dbReference>
<dbReference type="InterPro" id="IPR017907">
    <property type="entry name" value="Znf_RING_CS"/>
</dbReference>